<feature type="region of interest" description="Disordered" evidence="1">
    <location>
        <begin position="128"/>
        <end position="150"/>
    </location>
</feature>
<proteinExistence type="predicted"/>
<accession>A0A4Z1HD04</accession>
<organism evidence="2 3">
    <name type="scientific">Botryotinia convoluta</name>
    <dbReference type="NCBI Taxonomy" id="54673"/>
    <lineage>
        <taxon>Eukaryota</taxon>
        <taxon>Fungi</taxon>
        <taxon>Dikarya</taxon>
        <taxon>Ascomycota</taxon>
        <taxon>Pezizomycotina</taxon>
        <taxon>Leotiomycetes</taxon>
        <taxon>Helotiales</taxon>
        <taxon>Sclerotiniaceae</taxon>
        <taxon>Botryotinia</taxon>
    </lineage>
</organism>
<dbReference type="EMBL" id="PQXN01000496">
    <property type="protein sequence ID" value="TGO44560.1"/>
    <property type="molecule type" value="Genomic_DNA"/>
</dbReference>
<evidence type="ECO:0000256" key="1">
    <source>
        <dbReference type="SAM" id="MobiDB-lite"/>
    </source>
</evidence>
<reference evidence="2 3" key="1">
    <citation type="submission" date="2017-12" db="EMBL/GenBank/DDBJ databases">
        <title>Comparative genomics of Botrytis spp.</title>
        <authorList>
            <person name="Valero-Jimenez C.A."/>
            <person name="Tapia P."/>
            <person name="Veloso J."/>
            <person name="Silva-Moreno E."/>
            <person name="Staats M."/>
            <person name="Valdes J.H."/>
            <person name="Van Kan J.A.L."/>
        </authorList>
    </citation>
    <scope>NUCLEOTIDE SEQUENCE [LARGE SCALE GENOMIC DNA]</scope>
    <source>
        <strain evidence="2 3">MUCL11595</strain>
    </source>
</reference>
<dbReference type="AlphaFoldDB" id="A0A4Z1HD04"/>
<name>A0A4Z1HD04_9HELO</name>
<dbReference type="Proteomes" id="UP000297527">
    <property type="component" value="Unassembled WGS sequence"/>
</dbReference>
<dbReference type="OrthoDB" id="5427059at2759"/>
<evidence type="ECO:0000313" key="3">
    <source>
        <dbReference type="Proteomes" id="UP000297527"/>
    </source>
</evidence>
<evidence type="ECO:0000313" key="2">
    <source>
        <dbReference type="EMBL" id="TGO44560.1"/>
    </source>
</evidence>
<comment type="caution">
    <text evidence="2">The sequence shown here is derived from an EMBL/GenBank/DDBJ whole genome shotgun (WGS) entry which is preliminary data.</text>
</comment>
<sequence length="150" mass="17426">MSKGFELLAEVKRKETGRRNAIDNDAIHFVDVDDFLSMKLEEWQISRTKDAMKEDISIQTLQECLKEQSAWEESGCNAAWCWVRRQWERDHRKWCQTGKCLRSWGYVMWGAWRLDALGISGRDVDEIGRHGPKKSGGQLSSESTTEQDDE</sequence>
<gene>
    <name evidence="2" type="ORF">BCON_0498g00030</name>
</gene>
<protein>
    <submittedName>
        <fullName evidence="2">Uncharacterized protein</fullName>
    </submittedName>
</protein>
<keyword evidence="3" id="KW-1185">Reference proteome</keyword>